<sequence length="211" mass="22955">MAVREGARRLYASKRRVQEGLITISANDVLELPVEVPTNATLHWDFDVEGGEMEFTVLQSVPGEEDHAAELEDEDGAAPIVADKWEPIENWQALRVPGRGERTSGVLREAGWGSRRPPAQSVDGRQLLLLRWDNTGAWLWSRTVRYRVQVVPPAAPAAPEGPEPARRPPWLRAASAAAVLVAAAAVALPPLGGGNWPIAAGPARPRRAPRR</sequence>
<dbReference type="Gene3D" id="2.60.120.680">
    <property type="entry name" value="GOLD domain"/>
    <property type="match status" value="1"/>
</dbReference>
<proteinExistence type="predicted"/>
<name>A0ABN9XNL5_9DINO</name>
<dbReference type="InterPro" id="IPR009038">
    <property type="entry name" value="GOLD_dom"/>
</dbReference>
<gene>
    <name evidence="2" type="ORF">PCOR1329_LOCUS78428</name>
</gene>
<evidence type="ECO:0000313" key="2">
    <source>
        <dbReference type="EMBL" id="CAK0901504.1"/>
    </source>
</evidence>
<evidence type="ECO:0000259" key="1">
    <source>
        <dbReference type="PROSITE" id="PS50866"/>
    </source>
</evidence>
<feature type="non-terminal residue" evidence="2">
    <location>
        <position position="211"/>
    </location>
</feature>
<accession>A0ABN9XNL5</accession>
<dbReference type="PROSITE" id="PS50866">
    <property type="entry name" value="GOLD"/>
    <property type="match status" value="1"/>
</dbReference>
<protein>
    <recommendedName>
        <fullName evidence="1">GOLD domain-containing protein</fullName>
    </recommendedName>
</protein>
<dbReference type="EMBL" id="CAUYUJ010020941">
    <property type="protein sequence ID" value="CAK0901504.1"/>
    <property type="molecule type" value="Genomic_DNA"/>
</dbReference>
<dbReference type="Proteomes" id="UP001189429">
    <property type="component" value="Unassembled WGS sequence"/>
</dbReference>
<comment type="caution">
    <text evidence="2">The sequence shown here is derived from an EMBL/GenBank/DDBJ whole genome shotgun (WGS) entry which is preliminary data.</text>
</comment>
<feature type="domain" description="GOLD" evidence="1">
    <location>
        <begin position="14"/>
        <end position="150"/>
    </location>
</feature>
<keyword evidence="3" id="KW-1185">Reference proteome</keyword>
<reference evidence="2" key="1">
    <citation type="submission" date="2023-10" db="EMBL/GenBank/DDBJ databases">
        <authorList>
            <person name="Chen Y."/>
            <person name="Shah S."/>
            <person name="Dougan E. K."/>
            <person name="Thang M."/>
            <person name="Chan C."/>
        </authorList>
    </citation>
    <scope>NUCLEOTIDE SEQUENCE [LARGE SCALE GENOMIC DNA]</scope>
</reference>
<organism evidence="2 3">
    <name type="scientific">Prorocentrum cordatum</name>
    <dbReference type="NCBI Taxonomy" id="2364126"/>
    <lineage>
        <taxon>Eukaryota</taxon>
        <taxon>Sar</taxon>
        <taxon>Alveolata</taxon>
        <taxon>Dinophyceae</taxon>
        <taxon>Prorocentrales</taxon>
        <taxon>Prorocentraceae</taxon>
        <taxon>Prorocentrum</taxon>
    </lineage>
</organism>
<evidence type="ECO:0000313" key="3">
    <source>
        <dbReference type="Proteomes" id="UP001189429"/>
    </source>
</evidence>